<feature type="domain" description="ABC transporter" evidence="10">
    <location>
        <begin position="17"/>
        <end position="254"/>
    </location>
</feature>
<evidence type="ECO:0000256" key="2">
    <source>
        <dbReference type="ARBA" id="ARBA00022448"/>
    </source>
</evidence>
<protein>
    <submittedName>
        <fullName evidence="11">D-ribose transporter ATP-binding protein</fullName>
    </submittedName>
</protein>
<sequence>MTFAPAPLPRPDPPPLLAMRGIVKRFPGVTALAGVSLTLRAGEVLAVVGENGAGKSTLMKILGGAFAPDEGQIAIDGAPVALRGVRDGRRLGVALIHQELMLAPNLDIAANIFLGNEGSSGLLAPLRREALRAGAAALMRRVGLSLPPTTPVSALTAGQMQMVEIAKALSVNARIILMDEPTSSLTAAESRELFAIVEKLRAEGIGILYISHRMDDVLRLADRIAVLRDGRHVGDLPRAEATHDRIVSMMVGRELSGRYFPERRERPPREPALEVRDLLVPGAPAGVSFTALRGEILGFAGLVGSGRTELMQAIFGATRALGGAMTLAGAPYLPRSTRDAIDRGVCLAPEDRKRRGLVLPMTLVENTSLPSLARFSRFGWLRRDAERRAARDEVGRLRIKAKGLDQRAVNLSGGNQQKVVLGKWLSMRPRVLILDEPTRGIDVGTKAEIYRHMAALVDEGLTLLMVSSDMEEILGMSDRVVVMHERRITGVLPREGLTQERIAALMTGSAGAAGGEETV</sequence>
<dbReference type="PANTHER" id="PTHR43790:SF3">
    <property type="entry name" value="D-ALLOSE IMPORT ATP-BINDING PROTEIN ALSA-RELATED"/>
    <property type="match status" value="1"/>
</dbReference>
<comment type="subcellular location">
    <subcellularLocation>
        <location evidence="1">Cell membrane</location>
        <topology evidence="1">Peripheral membrane protein</topology>
    </subcellularLocation>
</comment>
<dbReference type="SMART" id="SM00382">
    <property type="entry name" value="AAA"/>
    <property type="match status" value="2"/>
</dbReference>
<keyword evidence="3" id="KW-1003">Cell membrane</keyword>
<name>A0A150SGK0_SORCE</name>
<evidence type="ECO:0000256" key="1">
    <source>
        <dbReference type="ARBA" id="ARBA00004202"/>
    </source>
</evidence>
<accession>A0A150SGK0</accession>
<keyword evidence="8" id="KW-1278">Translocase</keyword>
<reference evidence="11 12" key="1">
    <citation type="submission" date="2014-02" db="EMBL/GenBank/DDBJ databases">
        <title>The small core and large imbalanced accessory genome model reveals a collaborative survival strategy of Sorangium cellulosum strains in nature.</title>
        <authorList>
            <person name="Han K."/>
            <person name="Peng R."/>
            <person name="Blom J."/>
            <person name="Li Y.-Z."/>
        </authorList>
    </citation>
    <scope>NUCLEOTIDE SEQUENCE [LARGE SCALE GENOMIC DNA]</scope>
    <source>
        <strain evidence="11 12">So0149</strain>
    </source>
</reference>
<dbReference type="CDD" id="cd03216">
    <property type="entry name" value="ABC_Carb_Monos_I"/>
    <property type="match status" value="1"/>
</dbReference>
<evidence type="ECO:0000256" key="5">
    <source>
        <dbReference type="ARBA" id="ARBA00022737"/>
    </source>
</evidence>
<dbReference type="EMBL" id="JEMC01002017">
    <property type="protein sequence ID" value="KYF91605.1"/>
    <property type="molecule type" value="Genomic_DNA"/>
</dbReference>
<evidence type="ECO:0000313" key="12">
    <source>
        <dbReference type="Proteomes" id="UP000075515"/>
    </source>
</evidence>
<dbReference type="GO" id="GO:0005886">
    <property type="term" value="C:plasma membrane"/>
    <property type="evidence" value="ECO:0007669"/>
    <property type="project" value="UniProtKB-SubCell"/>
</dbReference>
<evidence type="ECO:0000256" key="9">
    <source>
        <dbReference type="ARBA" id="ARBA00023136"/>
    </source>
</evidence>
<dbReference type="InterPro" id="IPR050107">
    <property type="entry name" value="ABC_carbohydrate_import_ATPase"/>
</dbReference>
<dbReference type="InterPro" id="IPR003593">
    <property type="entry name" value="AAA+_ATPase"/>
</dbReference>
<dbReference type="Proteomes" id="UP000075515">
    <property type="component" value="Unassembled WGS sequence"/>
</dbReference>
<dbReference type="AlphaFoldDB" id="A0A150SGK0"/>
<evidence type="ECO:0000313" key="11">
    <source>
        <dbReference type="EMBL" id="KYF91605.1"/>
    </source>
</evidence>
<gene>
    <name evidence="11" type="ORF">BE18_38825</name>
</gene>
<dbReference type="GO" id="GO:0005524">
    <property type="term" value="F:ATP binding"/>
    <property type="evidence" value="ECO:0007669"/>
    <property type="project" value="UniProtKB-KW"/>
</dbReference>
<dbReference type="InterPro" id="IPR027417">
    <property type="entry name" value="P-loop_NTPase"/>
</dbReference>
<dbReference type="FunFam" id="3.40.50.300:FF:000127">
    <property type="entry name" value="Ribose import ATP-binding protein RbsA"/>
    <property type="match status" value="1"/>
</dbReference>
<evidence type="ECO:0000256" key="6">
    <source>
        <dbReference type="ARBA" id="ARBA00022741"/>
    </source>
</evidence>
<dbReference type="PROSITE" id="PS00211">
    <property type="entry name" value="ABC_TRANSPORTER_1"/>
    <property type="match status" value="1"/>
</dbReference>
<keyword evidence="2" id="KW-0813">Transport</keyword>
<dbReference type="PANTHER" id="PTHR43790">
    <property type="entry name" value="CARBOHYDRATE TRANSPORT ATP-BINDING PROTEIN MG119-RELATED"/>
    <property type="match status" value="1"/>
</dbReference>
<dbReference type="Gene3D" id="3.40.50.300">
    <property type="entry name" value="P-loop containing nucleotide triphosphate hydrolases"/>
    <property type="match status" value="2"/>
</dbReference>
<keyword evidence="7 11" id="KW-0067">ATP-binding</keyword>
<proteinExistence type="predicted"/>
<organism evidence="11 12">
    <name type="scientific">Sorangium cellulosum</name>
    <name type="common">Polyangium cellulosum</name>
    <dbReference type="NCBI Taxonomy" id="56"/>
    <lineage>
        <taxon>Bacteria</taxon>
        <taxon>Pseudomonadati</taxon>
        <taxon>Myxococcota</taxon>
        <taxon>Polyangia</taxon>
        <taxon>Polyangiales</taxon>
        <taxon>Polyangiaceae</taxon>
        <taxon>Sorangium</taxon>
    </lineage>
</organism>
<dbReference type="GO" id="GO:0016887">
    <property type="term" value="F:ATP hydrolysis activity"/>
    <property type="evidence" value="ECO:0007669"/>
    <property type="project" value="InterPro"/>
</dbReference>
<dbReference type="PROSITE" id="PS50893">
    <property type="entry name" value="ABC_TRANSPORTER_2"/>
    <property type="match status" value="2"/>
</dbReference>
<keyword evidence="5" id="KW-0677">Repeat</keyword>
<keyword evidence="9" id="KW-0472">Membrane</keyword>
<dbReference type="CDD" id="cd03215">
    <property type="entry name" value="ABC_Carb_Monos_II"/>
    <property type="match status" value="1"/>
</dbReference>
<keyword evidence="6" id="KW-0547">Nucleotide-binding</keyword>
<evidence type="ECO:0000256" key="7">
    <source>
        <dbReference type="ARBA" id="ARBA00022840"/>
    </source>
</evidence>
<evidence type="ECO:0000256" key="8">
    <source>
        <dbReference type="ARBA" id="ARBA00022967"/>
    </source>
</evidence>
<keyword evidence="4" id="KW-0762">Sugar transport</keyword>
<evidence type="ECO:0000256" key="3">
    <source>
        <dbReference type="ARBA" id="ARBA00022475"/>
    </source>
</evidence>
<dbReference type="InterPro" id="IPR003439">
    <property type="entry name" value="ABC_transporter-like_ATP-bd"/>
</dbReference>
<evidence type="ECO:0000256" key="4">
    <source>
        <dbReference type="ARBA" id="ARBA00022597"/>
    </source>
</evidence>
<dbReference type="Pfam" id="PF00005">
    <property type="entry name" value="ABC_tran"/>
    <property type="match status" value="2"/>
</dbReference>
<dbReference type="SUPFAM" id="SSF52540">
    <property type="entry name" value="P-loop containing nucleoside triphosphate hydrolases"/>
    <property type="match status" value="2"/>
</dbReference>
<dbReference type="InterPro" id="IPR017871">
    <property type="entry name" value="ABC_transporter-like_CS"/>
</dbReference>
<feature type="domain" description="ABC transporter" evidence="10">
    <location>
        <begin position="268"/>
        <end position="510"/>
    </location>
</feature>
<evidence type="ECO:0000259" key="10">
    <source>
        <dbReference type="PROSITE" id="PS50893"/>
    </source>
</evidence>
<comment type="caution">
    <text evidence="11">The sequence shown here is derived from an EMBL/GenBank/DDBJ whole genome shotgun (WGS) entry which is preliminary data.</text>
</comment>